<accession>A0A239P7A5</accession>
<dbReference type="AlphaFoldDB" id="A0A239P7A5"/>
<name>A0A239P7A5_9ACTN</name>
<dbReference type="RefSeq" id="WP_245878949.1">
    <property type="nucleotide sequence ID" value="NZ_FZOD01000094.1"/>
</dbReference>
<reference evidence="1 2" key="1">
    <citation type="submission" date="2017-06" db="EMBL/GenBank/DDBJ databases">
        <authorList>
            <person name="Kim H.J."/>
            <person name="Triplett B.A."/>
        </authorList>
    </citation>
    <scope>NUCLEOTIDE SEQUENCE [LARGE SCALE GENOMIC DNA]</scope>
    <source>
        <strain evidence="1 2">CGMCC 4.2132</strain>
    </source>
</reference>
<gene>
    <name evidence="1" type="ORF">SAMN05216276_109412</name>
</gene>
<proteinExistence type="predicted"/>
<evidence type="ECO:0000313" key="1">
    <source>
        <dbReference type="EMBL" id="SNT62852.1"/>
    </source>
</evidence>
<keyword evidence="2" id="KW-1185">Reference proteome</keyword>
<evidence type="ECO:0000313" key="2">
    <source>
        <dbReference type="Proteomes" id="UP000198282"/>
    </source>
</evidence>
<organism evidence="1 2">
    <name type="scientific">Streptosporangium subroseum</name>
    <dbReference type="NCBI Taxonomy" id="106412"/>
    <lineage>
        <taxon>Bacteria</taxon>
        <taxon>Bacillati</taxon>
        <taxon>Actinomycetota</taxon>
        <taxon>Actinomycetes</taxon>
        <taxon>Streptosporangiales</taxon>
        <taxon>Streptosporangiaceae</taxon>
        <taxon>Streptosporangium</taxon>
    </lineage>
</organism>
<protein>
    <submittedName>
        <fullName evidence="1">Uncharacterized protein</fullName>
    </submittedName>
</protein>
<dbReference type="EMBL" id="FZOD01000094">
    <property type="protein sequence ID" value="SNT62852.1"/>
    <property type="molecule type" value="Genomic_DNA"/>
</dbReference>
<sequence>MTTPVKCDECDGRGWKIVTRRGCVAAMGLHMELSAREDCLYCEGTQQVVEMFEWEVFATAGIDDLGPCGISSGQATAMDTLRTNLLRMAPNGVAWGRITHRVYDFGTVPDDWSRRVIFRATVDPAGSVRFKRVTS</sequence>
<dbReference type="Proteomes" id="UP000198282">
    <property type="component" value="Unassembled WGS sequence"/>
</dbReference>